<organism evidence="7 8">
    <name type="scientific">Hymenobacter polaris</name>
    <dbReference type="NCBI Taxonomy" id="2682546"/>
    <lineage>
        <taxon>Bacteria</taxon>
        <taxon>Pseudomonadati</taxon>
        <taxon>Bacteroidota</taxon>
        <taxon>Cytophagia</taxon>
        <taxon>Cytophagales</taxon>
        <taxon>Hymenobacteraceae</taxon>
        <taxon>Hymenobacter</taxon>
    </lineage>
</organism>
<dbReference type="SUPFAM" id="SSF46689">
    <property type="entry name" value="Homeodomain-like"/>
    <property type="match status" value="1"/>
</dbReference>
<accession>A0A7Y0FPF3</accession>
<evidence type="ECO:0000256" key="3">
    <source>
        <dbReference type="ARBA" id="ARBA00023015"/>
    </source>
</evidence>
<dbReference type="InterPro" id="IPR002197">
    <property type="entry name" value="HTH_Fis"/>
</dbReference>
<dbReference type="GO" id="GO:0006355">
    <property type="term" value="P:regulation of DNA-templated transcription"/>
    <property type="evidence" value="ECO:0007669"/>
    <property type="project" value="InterPro"/>
</dbReference>
<dbReference type="InterPro" id="IPR002078">
    <property type="entry name" value="Sigma_54_int"/>
</dbReference>
<comment type="caution">
    <text evidence="7">The sequence shown here is derived from an EMBL/GenBank/DDBJ whole genome shotgun (WGS) entry which is preliminary data.</text>
</comment>
<dbReference type="Proteomes" id="UP000559626">
    <property type="component" value="Unassembled WGS sequence"/>
</dbReference>
<dbReference type="EMBL" id="JABBGH010000004">
    <property type="protein sequence ID" value="NML67963.1"/>
    <property type="molecule type" value="Genomic_DNA"/>
</dbReference>
<dbReference type="PROSITE" id="PS00676">
    <property type="entry name" value="SIGMA54_INTERACT_2"/>
    <property type="match status" value="1"/>
</dbReference>
<evidence type="ECO:0000313" key="7">
    <source>
        <dbReference type="EMBL" id="NML67963.1"/>
    </source>
</evidence>
<sequence>MTRLLVSWIAYNNDFLRNEKGGFGGVNPDGPNADFHQHYFEAEGLQKHTLLYADARQENHAEHLANYLRRQHPGREIGTELLPLSDVIDLGEVKTKVETWLLTHREHELALFFSPGTGIMQLAWYICHTTLGLHTRLLQTRAAKHLAAGQSGLTEIQEERSATPVTAIIRENRLATRAADSIRYQGHLLPAALRAVYERADLVAQTDRVTVLIRGESGTGKEQLARYVHERSARAGKPFLALNCAALTDSVLESRLFGYQKGAFTGAEKTTPGVFELAEGGTLLLDEIGDVSPAVQVALLRVLQEGEIQPVGGPPQKVNVRVVAATNAPLETRCREGRFRWDLYYRLAVAELELPPLRTWLRPEREALLNHLLDAKREELARPMVLTLASSTRQQLLTYEFPGNIRELENLLETLYVFHPAEGLIEPGDLPLRLREPAATGNSLRLADVEREHLLRVLALKNNVKRQAALALGIDERTLAAKLRSYEQLTETNL</sequence>
<evidence type="ECO:0000256" key="4">
    <source>
        <dbReference type="ARBA" id="ARBA00023125"/>
    </source>
</evidence>
<evidence type="ECO:0000256" key="1">
    <source>
        <dbReference type="ARBA" id="ARBA00022741"/>
    </source>
</evidence>
<dbReference type="Gene3D" id="1.10.10.60">
    <property type="entry name" value="Homeodomain-like"/>
    <property type="match status" value="1"/>
</dbReference>
<evidence type="ECO:0000313" key="8">
    <source>
        <dbReference type="Proteomes" id="UP000559626"/>
    </source>
</evidence>
<dbReference type="Pfam" id="PF02954">
    <property type="entry name" value="HTH_8"/>
    <property type="match status" value="1"/>
</dbReference>
<keyword evidence="1" id="KW-0547">Nucleotide-binding</keyword>
<dbReference type="InterPro" id="IPR025943">
    <property type="entry name" value="Sigma_54_int_dom_ATP-bd_2"/>
</dbReference>
<dbReference type="InterPro" id="IPR027417">
    <property type="entry name" value="P-loop_NTPase"/>
</dbReference>
<dbReference type="PROSITE" id="PS00688">
    <property type="entry name" value="SIGMA54_INTERACT_3"/>
    <property type="match status" value="1"/>
</dbReference>
<dbReference type="InterPro" id="IPR003593">
    <property type="entry name" value="AAA+_ATPase"/>
</dbReference>
<dbReference type="Gene3D" id="1.10.8.60">
    <property type="match status" value="1"/>
</dbReference>
<keyword evidence="2" id="KW-0067">ATP-binding</keyword>
<reference evidence="7 8" key="1">
    <citation type="submission" date="2020-04" db="EMBL/GenBank/DDBJ databases">
        <title>Hymenobacter polaris sp. nov., isolated from Arctic soil.</title>
        <authorList>
            <person name="Dahal R.H."/>
        </authorList>
    </citation>
    <scope>NUCLEOTIDE SEQUENCE [LARGE SCALE GENOMIC DNA]</scope>
    <source>
        <strain evidence="7 8">RP-2-7</strain>
    </source>
</reference>
<dbReference type="InterPro" id="IPR025662">
    <property type="entry name" value="Sigma_54_int_dom_ATP-bd_1"/>
</dbReference>
<dbReference type="PANTHER" id="PTHR32071">
    <property type="entry name" value="TRANSCRIPTIONAL REGULATORY PROTEIN"/>
    <property type="match status" value="1"/>
</dbReference>
<name>A0A7Y0FPF3_9BACT</name>
<dbReference type="PROSITE" id="PS00675">
    <property type="entry name" value="SIGMA54_INTERACT_1"/>
    <property type="match status" value="1"/>
</dbReference>
<feature type="domain" description="Sigma-54 factor interaction" evidence="6">
    <location>
        <begin position="192"/>
        <end position="417"/>
    </location>
</feature>
<dbReference type="InterPro" id="IPR009057">
    <property type="entry name" value="Homeodomain-like_sf"/>
</dbReference>
<dbReference type="InterPro" id="IPR025944">
    <property type="entry name" value="Sigma_54_int_dom_CS"/>
</dbReference>
<dbReference type="GO" id="GO:0043565">
    <property type="term" value="F:sequence-specific DNA binding"/>
    <property type="evidence" value="ECO:0007669"/>
    <property type="project" value="InterPro"/>
</dbReference>
<dbReference type="Pfam" id="PF00158">
    <property type="entry name" value="Sigma54_activat"/>
    <property type="match status" value="1"/>
</dbReference>
<evidence type="ECO:0000259" key="6">
    <source>
        <dbReference type="PROSITE" id="PS50045"/>
    </source>
</evidence>
<proteinExistence type="predicted"/>
<dbReference type="GO" id="GO:0005524">
    <property type="term" value="F:ATP binding"/>
    <property type="evidence" value="ECO:0007669"/>
    <property type="project" value="UniProtKB-KW"/>
</dbReference>
<keyword evidence="3" id="KW-0805">Transcription regulation</keyword>
<dbReference type="InterPro" id="IPR058031">
    <property type="entry name" value="AAA_lid_NorR"/>
</dbReference>
<gene>
    <name evidence="7" type="ORF">HHL22_22410</name>
</gene>
<evidence type="ECO:0000256" key="5">
    <source>
        <dbReference type="ARBA" id="ARBA00023163"/>
    </source>
</evidence>
<evidence type="ECO:0000256" key="2">
    <source>
        <dbReference type="ARBA" id="ARBA00022840"/>
    </source>
</evidence>
<dbReference type="SUPFAM" id="SSF52540">
    <property type="entry name" value="P-loop containing nucleoside triphosphate hydrolases"/>
    <property type="match status" value="1"/>
</dbReference>
<keyword evidence="5" id="KW-0804">Transcription</keyword>
<keyword evidence="4" id="KW-0238">DNA-binding</keyword>
<dbReference type="CDD" id="cd00009">
    <property type="entry name" value="AAA"/>
    <property type="match status" value="1"/>
</dbReference>
<dbReference type="AlphaFoldDB" id="A0A7Y0FPF3"/>
<dbReference type="SMART" id="SM00382">
    <property type="entry name" value="AAA"/>
    <property type="match status" value="1"/>
</dbReference>
<dbReference type="PANTHER" id="PTHR32071:SF122">
    <property type="entry name" value="SIGMA FACTOR"/>
    <property type="match status" value="1"/>
</dbReference>
<dbReference type="PROSITE" id="PS50045">
    <property type="entry name" value="SIGMA54_INTERACT_4"/>
    <property type="match status" value="1"/>
</dbReference>
<dbReference type="Pfam" id="PF25601">
    <property type="entry name" value="AAA_lid_14"/>
    <property type="match status" value="1"/>
</dbReference>
<protein>
    <submittedName>
        <fullName evidence="7">Sigma 54-interacting transcriptional regulator</fullName>
    </submittedName>
</protein>
<dbReference type="Gene3D" id="3.40.50.300">
    <property type="entry name" value="P-loop containing nucleotide triphosphate hydrolases"/>
    <property type="match status" value="1"/>
</dbReference>
<keyword evidence="8" id="KW-1185">Reference proteome</keyword>
<dbReference type="FunFam" id="3.40.50.300:FF:000006">
    <property type="entry name" value="DNA-binding transcriptional regulator NtrC"/>
    <property type="match status" value="1"/>
</dbReference>
<dbReference type="RefSeq" id="WP_169533666.1">
    <property type="nucleotide sequence ID" value="NZ_JABBGH010000004.1"/>
</dbReference>